<feature type="compositionally biased region" description="Low complexity" evidence="8">
    <location>
        <begin position="171"/>
        <end position="242"/>
    </location>
</feature>
<feature type="region of interest" description="Disordered" evidence="8">
    <location>
        <begin position="170"/>
        <end position="242"/>
    </location>
</feature>
<evidence type="ECO:0000256" key="5">
    <source>
        <dbReference type="ARBA" id="ARBA00023049"/>
    </source>
</evidence>
<comment type="cofactor">
    <cofactor evidence="7">
        <name>Zn(2+)</name>
        <dbReference type="ChEBI" id="CHEBI:29105"/>
    </cofactor>
    <text evidence="7">Binds 1 zinc ion per subunit.</text>
</comment>
<dbReference type="PANTHER" id="PTHR10127:SF780">
    <property type="entry name" value="METALLOENDOPEPTIDASE"/>
    <property type="match status" value="1"/>
</dbReference>
<name>A0A815S5D9_9BILA</name>
<evidence type="ECO:0000256" key="3">
    <source>
        <dbReference type="ARBA" id="ARBA00022801"/>
    </source>
</evidence>
<feature type="domain" description="Peptidase M12A" evidence="9">
    <location>
        <begin position="38"/>
        <end position="132"/>
    </location>
</feature>
<evidence type="ECO:0000256" key="1">
    <source>
        <dbReference type="ARBA" id="ARBA00022670"/>
    </source>
</evidence>
<protein>
    <recommendedName>
        <fullName evidence="7">Metalloendopeptidase</fullName>
        <ecNumber evidence="7">3.4.24.-</ecNumber>
    </recommendedName>
</protein>
<evidence type="ECO:0000256" key="7">
    <source>
        <dbReference type="RuleBase" id="RU361183"/>
    </source>
</evidence>
<evidence type="ECO:0000313" key="10">
    <source>
        <dbReference type="EMBL" id="CAF1483698.1"/>
    </source>
</evidence>
<evidence type="ECO:0000256" key="8">
    <source>
        <dbReference type="SAM" id="MobiDB-lite"/>
    </source>
</evidence>
<dbReference type="SUPFAM" id="SSF55486">
    <property type="entry name" value="Metalloproteases ('zincins'), catalytic domain"/>
    <property type="match status" value="1"/>
</dbReference>
<dbReference type="PRINTS" id="PR00480">
    <property type="entry name" value="ASTACIN"/>
</dbReference>
<dbReference type="Proteomes" id="UP000663882">
    <property type="component" value="Unassembled WGS sequence"/>
</dbReference>
<feature type="non-terminal residue" evidence="10">
    <location>
        <position position="1"/>
    </location>
</feature>
<evidence type="ECO:0000256" key="4">
    <source>
        <dbReference type="ARBA" id="ARBA00022833"/>
    </source>
</evidence>
<gene>
    <name evidence="10" type="ORF">RFH988_LOCUS38104</name>
</gene>
<dbReference type="Pfam" id="PF01400">
    <property type="entry name" value="Astacin"/>
    <property type="match status" value="1"/>
</dbReference>
<dbReference type="PROSITE" id="PS51864">
    <property type="entry name" value="ASTACIN"/>
    <property type="match status" value="1"/>
</dbReference>
<dbReference type="AlphaFoldDB" id="A0A815S5D9"/>
<reference evidence="10" key="1">
    <citation type="submission" date="2021-02" db="EMBL/GenBank/DDBJ databases">
        <authorList>
            <person name="Nowell W R."/>
        </authorList>
    </citation>
    <scope>NUCLEOTIDE SEQUENCE</scope>
</reference>
<accession>A0A815S5D9</accession>
<evidence type="ECO:0000256" key="6">
    <source>
        <dbReference type="PROSITE-ProRule" id="PRU01211"/>
    </source>
</evidence>
<evidence type="ECO:0000256" key="2">
    <source>
        <dbReference type="ARBA" id="ARBA00022723"/>
    </source>
</evidence>
<evidence type="ECO:0000259" key="9">
    <source>
        <dbReference type="PROSITE" id="PS51864"/>
    </source>
</evidence>
<evidence type="ECO:0000313" key="11">
    <source>
        <dbReference type="Proteomes" id="UP000663882"/>
    </source>
</evidence>
<keyword evidence="4 7" id="KW-0862">Zinc</keyword>
<dbReference type="GO" id="GO:0046872">
    <property type="term" value="F:metal ion binding"/>
    <property type="evidence" value="ECO:0007669"/>
    <property type="project" value="UniProtKB-KW"/>
</dbReference>
<dbReference type="GO" id="GO:0006508">
    <property type="term" value="P:proteolysis"/>
    <property type="evidence" value="ECO:0007669"/>
    <property type="project" value="UniProtKB-KW"/>
</dbReference>
<proteinExistence type="predicted"/>
<keyword evidence="1 7" id="KW-0645">Protease</keyword>
<comment type="caution">
    <text evidence="10">The sequence shown here is derived from an EMBL/GenBank/DDBJ whole genome shotgun (WGS) entry which is preliminary data.</text>
</comment>
<comment type="caution">
    <text evidence="6">Lacks conserved residue(s) required for the propagation of feature annotation.</text>
</comment>
<dbReference type="InterPro" id="IPR024079">
    <property type="entry name" value="MetalloPept_cat_dom_sf"/>
</dbReference>
<keyword evidence="2 7" id="KW-0479">Metal-binding</keyword>
<dbReference type="OrthoDB" id="291007at2759"/>
<dbReference type="EC" id="3.4.24.-" evidence="7"/>
<dbReference type="InterPro" id="IPR001506">
    <property type="entry name" value="Peptidase_M12A"/>
</dbReference>
<keyword evidence="5 7" id="KW-0482">Metalloprotease</keyword>
<dbReference type="Gene3D" id="3.40.390.10">
    <property type="entry name" value="Collagenase (Catalytic Domain)"/>
    <property type="match status" value="1"/>
</dbReference>
<dbReference type="PANTHER" id="PTHR10127">
    <property type="entry name" value="DISCOIDIN, CUB, EGF, LAMININ , AND ZINC METALLOPROTEASE DOMAIN CONTAINING"/>
    <property type="match status" value="1"/>
</dbReference>
<organism evidence="10 11">
    <name type="scientific">Rotaria sordida</name>
    <dbReference type="NCBI Taxonomy" id="392033"/>
    <lineage>
        <taxon>Eukaryota</taxon>
        <taxon>Metazoa</taxon>
        <taxon>Spiralia</taxon>
        <taxon>Gnathifera</taxon>
        <taxon>Rotifera</taxon>
        <taxon>Eurotatoria</taxon>
        <taxon>Bdelloidea</taxon>
        <taxon>Philodinida</taxon>
        <taxon>Philodinidae</taxon>
        <taxon>Rotaria</taxon>
    </lineage>
</organism>
<keyword evidence="3 7" id="KW-0378">Hydrolase</keyword>
<sequence length="242" mass="29116">SLILMKTLTLILMINKKTLTLILMLMFSLIININELRFYHEQSRPDRDSYVKVNWQNIQSDMAFNFDKYDNTVVNTLNTPYDYASIMHYEKTAFSINYLPAIEPTQTNKKIGQRYKLSPIDIQEIRQFYNCSANGVLLPTTIIPTTTIAPSLNPSYYSSEFTINHPMFAHRQQQQQDRQQQQQDRQQQQQDRQQQQQERQQQQQDRQQQQQDRQQQQQDRQQQQQDRQQQDRQQQYPQQPQP</sequence>
<dbReference type="GO" id="GO:0004222">
    <property type="term" value="F:metalloendopeptidase activity"/>
    <property type="evidence" value="ECO:0007669"/>
    <property type="project" value="UniProtKB-UniRule"/>
</dbReference>
<dbReference type="EMBL" id="CAJNOO010008595">
    <property type="protein sequence ID" value="CAF1483698.1"/>
    <property type="molecule type" value="Genomic_DNA"/>
</dbReference>